<evidence type="ECO:0000256" key="4">
    <source>
        <dbReference type="ARBA" id="ARBA00022692"/>
    </source>
</evidence>
<dbReference type="AlphaFoldDB" id="A0A3R7PGC5"/>
<evidence type="ECO:0000256" key="1">
    <source>
        <dbReference type="ARBA" id="ARBA00004141"/>
    </source>
</evidence>
<keyword evidence="11" id="KW-1185">Reference proteome</keyword>
<dbReference type="Pfam" id="PF03798">
    <property type="entry name" value="TRAM_LAG1_CLN8"/>
    <property type="match status" value="1"/>
</dbReference>
<evidence type="ECO:0000259" key="9">
    <source>
        <dbReference type="PROSITE" id="PS50922"/>
    </source>
</evidence>
<keyword evidence="4 7" id="KW-0812">Transmembrane</keyword>
<name>A0A3R7PGC5_PENVA</name>
<organism evidence="10 11">
    <name type="scientific">Penaeus vannamei</name>
    <name type="common">Whiteleg shrimp</name>
    <name type="synonym">Litopenaeus vannamei</name>
    <dbReference type="NCBI Taxonomy" id="6689"/>
    <lineage>
        <taxon>Eukaryota</taxon>
        <taxon>Metazoa</taxon>
        <taxon>Ecdysozoa</taxon>
        <taxon>Arthropoda</taxon>
        <taxon>Crustacea</taxon>
        <taxon>Multicrustacea</taxon>
        <taxon>Malacostraca</taxon>
        <taxon>Eumalacostraca</taxon>
        <taxon>Eucarida</taxon>
        <taxon>Decapoda</taxon>
        <taxon>Dendrobranchiata</taxon>
        <taxon>Penaeoidea</taxon>
        <taxon>Penaeidae</taxon>
        <taxon>Penaeus</taxon>
    </lineage>
</organism>
<evidence type="ECO:0000256" key="3">
    <source>
        <dbReference type="ARBA" id="ARBA00004991"/>
    </source>
</evidence>
<keyword evidence="5 8" id="KW-1133">Transmembrane helix</keyword>
<dbReference type="OrthoDB" id="537032at2759"/>
<evidence type="ECO:0000256" key="7">
    <source>
        <dbReference type="PROSITE-ProRule" id="PRU00205"/>
    </source>
</evidence>
<reference evidence="10 11" key="2">
    <citation type="submission" date="2019-01" db="EMBL/GenBank/DDBJ databases">
        <title>The decoding of complex shrimp genome reveals the adaptation for benthos swimmer, frequently molting mechanism and breeding impact on genome.</title>
        <authorList>
            <person name="Sun Y."/>
            <person name="Gao Y."/>
            <person name="Yu Y."/>
        </authorList>
    </citation>
    <scope>NUCLEOTIDE SEQUENCE [LARGE SCALE GENOMIC DNA]</scope>
    <source>
        <tissue evidence="10">Muscle</tissue>
    </source>
</reference>
<comment type="pathway">
    <text evidence="2">Lipid metabolism; sphingolipid metabolism.</text>
</comment>
<evidence type="ECO:0000256" key="6">
    <source>
        <dbReference type="ARBA" id="ARBA00023136"/>
    </source>
</evidence>
<evidence type="ECO:0000313" key="11">
    <source>
        <dbReference type="Proteomes" id="UP000283509"/>
    </source>
</evidence>
<feature type="domain" description="TLC" evidence="9">
    <location>
        <begin position="157"/>
        <end position="362"/>
    </location>
</feature>
<keyword evidence="6 7" id="KW-0472">Membrane</keyword>
<dbReference type="PIRSF" id="PIRSF005225">
    <property type="entry name" value="LAG1_LAC1"/>
    <property type="match status" value="1"/>
</dbReference>
<dbReference type="STRING" id="6689.A0A3R7PGC5"/>
<evidence type="ECO:0000256" key="2">
    <source>
        <dbReference type="ARBA" id="ARBA00004760"/>
    </source>
</evidence>
<evidence type="ECO:0000256" key="5">
    <source>
        <dbReference type="ARBA" id="ARBA00022989"/>
    </source>
</evidence>
<feature type="transmembrane region" description="Helical" evidence="8">
    <location>
        <begin position="165"/>
        <end position="184"/>
    </location>
</feature>
<dbReference type="GO" id="GO:0046513">
    <property type="term" value="P:ceramide biosynthetic process"/>
    <property type="evidence" value="ECO:0007669"/>
    <property type="project" value="InterPro"/>
</dbReference>
<comment type="caution">
    <text evidence="10">The sequence shown here is derived from an EMBL/GenBank/DDBJ whole genome shotgun (WGS) entry which is preliminary data.</text>
</comment>
<dbReference type="GO" id="GO:0016020">
    <property type="term" value="C:membrane"/>
    <property type="evidence" value="ECO:0007669"/>
    <property type="project" value="UniProtKB-SubCell"/>
</dbReference>
<dbReference type="GO" id="GO:0050291">
    <property type="term" value="F:sphingosine N-acyltransferase activity"/>
    <property type="evidence" value="ECO:0007669"/>
    <property type="project" value="InterPro"/>
</dbReference>
<comment type="pathway">
    <text evidence="3">Sphingolipid metabolism.</text>
</comment>
<sequence>MVDMSYVDVFLSPSTRQYISNNTMIGRLLQELSTTFWRPDFWLLDGMTWEDMQPTEKLRYPEFSDVWMYPLLFSAVFMCLRFFFVEPLVLSPLAKWVGISRVRPNPPVPSKVLEGVYQAHGTSPPESVLQEASQETDLTKRQVERWLRRRKALTKPTKYDKFVDCGFNFICHSVFCVYGCLIMYSKSWLWDIKLCWTNYPNHAIDADVWWYYIVLLSYFWAESFVLIPATGRKTSDKVQTLCHHFFTVLLMVFSWTCNFVRVGTLVLLVHECADIPLLAAKMHVYAGTKERIEILFGIFLVLWLVTRCYLFPFWIMHSIFTHPSPYLGMPAAYFLKALICGLFVLNAIWTYLIGAILVRKLCGGVLEDMRSDAEESSDEDVSNSRKTD</sequence>
<evidence type="ECO:0000313" key="10">
    <source>
        <dbReference type="EMBL" id="ROT65642.1"/>
    </source>
</evidence>
<feature type="transmembrane region" description="Helical" evidence="8">
    <location>
        <begin position="209"/>
        <end position="229"/>
    </location>
</feature>
<feature type="transmembrane region" description="Helical" evidence="8">
    <location>
        <begin position="292"/>
        <end position="315"/>
    </location>
</feature>
<dbReference type="InterPro" id="IPR006634">
    <property type="entry name" value="TLC-dom"/>
</dbReference>
<dbReference type="PANTHER" id="PTHR12560:SF0">
    <property type="entry name" value="LD18904P"/>
    <property type="match status" value="1"/>
</dbReference>
<dbReference type="EMBL" id="QCYY01003063">
    <property type="protein sequence ID" value="ROT65642.1"/>
    <property type="molecule type" value="Genomic_DNA"/>
</dbReference>
<dbReference type="UniPathway" id="UPA00222"/>
<accession>A0A3R7PGC5</accession>
<evidence type="ECO:0000256" key="8">
    <source>
        <dbReference type="SAM" id="Phobius"/>
    </source>
</evidence>
<dbReference type="SMART" id="SM00724">
    <property type="entry name" value="TLC"/>
    <property type="match status" value="1"/>
</dbReference>
<reference evidence="10 11" key="1">
    <citation type="submission" date="2018-04" db="EMBL/GenBank/DDBJ databases">
        <authorList>
            <person name="Zhang X."/>
            <person name="Yuan J."/>
            <person name="Li F."/>
            <person name="Xiang J."/>
        </authorList>
    </citation>
    <scope>NUCLEOTIDE SEQUENCE [LARGE SCALE GENOMIC DNA]</scope>
    <source>
        <tissue evidence="10">Muscle</tissue>
    </source>
</reference>
<feature type="transmembrane region" description="Helical" evidence="8">
    <location>
        <begin position="335"/>
        <end position="358"/>
    </location>
</feature>
<feature type="transmembrane region" description="Helical" evidence="8">
    <location>
        <begin position="66"/>
        <end position="85"/>
    </location>
</feature>
<dbReference type="Proteomes" id="UP000283509">
    <property type="component" value="Unassembled WGS sequence"/>
</dbReference>
<dbReference type="PANTHER" id="PTHR12560">
    <property type="entry name" value="LONGEVITY ASSURANCE FACTOR 1 LAG1"/>
    <property type="match status" value="1"/>
</dbReference>
<proteinExistence type="predicted"/>
<protein>
    <submittedName>
        <fullName evidence="10">Putative ceramide synthase 6</fullName>
    </submittedName>
</protein>
<dbReference type="Gene3D" id="1.10.10.60">
    <property type="entry name" value="Homeodomain-like"/>
    <property type="match status" value="1"/>
</dbReference>
<comment type="subcellular location">
    <subcellularLocation>
        <location evidence="1">Membrane</location>
        <topology evidence="1">Multi-pass membrane protein</topology>
    </subcellularLocation>
</comment>
<dbReference type="InterPro" id="IPR016439">
    <property type="entry name" value="Lag1/Lac1-like"/>
</dbReference>
<gene>
    <name evidence="10" type="ORF">C7M84_016379</name>
</gene>
<dbReference type="PROSITE" id="PS50922">
    <property type="entry name" value="TLC"/>
    <property type="match status" value="1"/>
</dbReference>